<accession>A0A5D3DKJ4</accession>
<feature type="region of interest" description="Disordered" evidence="1">
    <location>
        <begin position="456"/>
        <end position="487"/>
    </location>
</feature>
<dbReference type="EMBL" id="SSTD01004048">
    <property type="protein sequence ID" value="TYK24146.1"/>
    <property type="molecule type" value="Genomic_DNA"/>
</dbReference>
<evidence type="ECO:0000259" key="2">
    <source>
        <dbReference type="Pfam" id="PF13976"/>
    </source>
</evidence>
<organism evidence="4 5">
    <name type="scientific">Cucumis melo var. makuwa</name>
    <name type="common">Oriental melon</name>
    <dbReference type="NCBI Taxonomy" id="1194695"/>
    <lineage>
        <taxon>Eukaryota</taxon>
        <taxon>Viridiplantae</taxon>
        <taxon>Streptophyta</taxon>
        <taxon>Embryophyta</taxon>
        <taxon>Tracheophyta</taxon>
        <taxon>Spermatophyta</taxon>
        <taxon>Magnoliopsida</taxon>
        <taxon>eudicotyledons</taxon>
        <taxon>Gunneridae</taxon>
        <taxon>Pentapetalae</taxon>
        <taxon>rosids</taxon>
        <taxon>fabids</taxon>
        <taxon>Cucurbitales</taxon>
        <taxon>Cucurbitaceae</taxon>
        <taxon>Benincaseae</taxon>
        <taxon>Cucumis</taxon>
    </lineage>
</organism>
<sequence>MSSSNTTVTEEGADVTIRASSSTTPQIMNPLFEQWDLWDAMQDFFGVQSRAEEDFLRKCFRQQGKVLQDLDEVYNPVITVIQGKSDIFWLDMQQYFSGQRGNLNNGQGRGNKPTCQVCGKYGHSALVCYNRFNKEFSSPLVQDRNEHSSNGSVNPNAAVFVSTQNVTPFTTPNTVADPNWYIDSGATNHDKSMGETLLRGTLRDGLYQLERVGVKIGAGMDSEQQLLHKNKGHPSSKILNLVLKSCNLVVSKSSEIEFCDSCQLGKTYNLPFTKSLSRAAESFDIVHSNLWGPALVCSTDGCRPYQSNKFEQHSEKCVFLGPSPVHKGFKCLSKTGRIFVSRHVRFKESEFPFSKLFPMTELTQPTNIQPMSSPFLSIPSHNQWIFSLHQPQCYPSPSLDPLQPTPTLSNSSNSIPQNPIPPTDNNLHTISTPQSTSLDQSSSFVSVYHSTPIEASLNSSPSSSSLHTPNVSPDAENSQYHNFPTHPMVTRAKDGIFKPKIWTSSLQTDWSTIEPARVKDALATPQ</sequence>
<dbReference type="Proteomes" id="UP000321947">
    <property type="component" value="Unassembled WGS sequence"/>
</dbReference>
<feature type="domain" description="GAG-pre-integrase" evidence="2">
    <location>
        <begin position="220"/>
        <end position="266"/>
    </location>
</feature>
<evidence type="ECO:0000259" key="3">
    <source>
        <dbReference type="Pfam" id="PF25597"/>
    </source>
</evidence>
<proteinExistence type="predicted"/>
<evidence type="ECO:0000256" key="1">
    <source>
        <dbReference type="SAM" id="MobiDB-lite"/>
    </source>
</evidence>
<dbReference type="InterPro" id="IPR057670">
    <property type="entry name" value="SH3_retrovirus"/>
</dbReference>
<dbReference type="Pfam" id="PF13976">
    <property type="entry name" value="gag_pre-integrs"/>
    <property type="match status" value="1"/>
</dbReference>
<evidence type="ECO:0000313" key="5">
    <source>
        <dbReference type="Proteomes" id="UP000321947"/>
    </source>
</evidence>
<name>A0A5D3DKJ4_CUCMM</name>
<feature type="region of interest" description="Disordered" evidence="1">
    <location>
        <begin position="396"/>
        <end position="443"/>
    </location>
</feature>
<dbReference type="Pfam" id="PF25597">
    <property type="entry name" value="SH3_retrovirus"/>
    <property type="match status" value="1"/>
</dbReference>
<evidence type="ECO:0000313" key="4">
    <source>
        <dbReference type="EMBL" id="TYK24146.1"/>
    </source>
</evidence>
<feature type="compositionally biased region" description="Low complexity" evidence="1">
    <location>
        <begin position="456"/>
        <end position="473"/>
    </location>
</feature>
<dbReference type="InterPro" id="IPR025724">
    <property type="entry name" value="GAG-pre-integrase_dom"/>
</dbReference>
<dbReference type="AlphaFoldDB" id="A0A5D3DKJ4"/>
<feature type="domain" description="Retroviral polymerase SH3-like" evidence="3">
    <location>
        <begin position="304"/>
        <end position="355"/>
    </location>
</feature>
<gene>
    <name evidence="4" type="ORF">E5676_scaffold610G00500</name>
</gene>
<feature type="compositionally biased region" description="Polar residues" evidence="1">
    <location>
        <begin position="423"/>
        <end position="443"/>
    </location>
</feature>
<reference evidence="4 5" key="1">
    <citation type="submission" date="2019-08" db="EMBL/GenBank/DDBJ databases">
        <title>Draft genome sequences of two oriental melons (Cucumis melo L. var makuwa).</title>
        <authorList>
            <person name="Kwon S.-Y."/>
        </authorList>
    </citation>
    <scope>NUCLEOTIDE SEQUENCE [LARGE SCALE GENOMIC DNA]</scope>
    <source>
        <strain evidence="5">cv. Chang Bougi</strain>
        <tissue evidence="4">Leaf</tissue>
    </source>
</reference>
<protein>
    <submittedName>
        <fullName evidence="4">Retrovirus-related Pol polyprotein from transposon TNT 1-94</fullName>
    </submittedName>
</protein>
<comment type="caution">
    <text evidence="4">The sequence shown here is derived from an EMBL/GenBank/DDBJ whole genome shotgun (WGS) entry which is preliminary data.</text>
</comment>